<accession>A0AAI9ZRH6</accession>
<dbReference type="AlphaFoldDB" id="A0AAI9ZRH6"/>
<reference evidence="2" key="1">
    <citation type="submission" date="2021-06" db="EMBL/GenBank/DDBJ databases">
        <title>Comparative genomics, transcriptomics and evolutionary studies reveal genomic signatures of adaptation to plant cell wall in hemibiotrophic fungi.</title>
        <authorList>
            <consortium name="DOE Joint Genome Institute"/>
            <person name="Baroncelli R."/>
            <person name="Diaz J.F."/>
            <person name="Benocci T."/>
            <person name="Peng M."/>
            <person name="Battaglia E."/>
            <person name="Haridas S."/>
            <person name="Andreopoulos W."/>
            <person name="Labutti K."/>
            <person name="Pangilinan J."/>
            <person name="Floch G.L."/>
            <person name="Makela M.R."/>
            <person name="Henrissat B."/>
            <person name="Grigoriev I.V."/>
            <person name="Crouch J.A."/>
            <person name="De Vries R.P."/>
            <person name="Sukno S.A."/>
            <person name="Thon M.R."/>
        </authorList>
    </citation>
    <scope>NUCLEOTIDE SEQUENCE</scope>
    <source>
        <strain evidence="2">CBS 102054</strain>
    </source>
</reference>
<evidence type="ECO:0000313" key="3">
    <source>
        <dbReference type="Proteomes" id="UP001243989"/>
    </source>
</evidence>
<sequence>MNFQIVGLFHFSCLQGVALSARHFQILCLALSFASSSSGNGQPRDKVLLTWRWTSRGLATYFDAMSSSFG</sequence>
<protein>
    <recommendedName>
        <fullName evidence="4">Secreted protein</fullName>
    </recommendedName>
</protein>
<dbReference type="GeneID" id="85475285"/>
<evidence type="ECO:0000313" key="2">
    <source>
        <dbReference type="EMBL" id="KAK1636829.1"/>
    </source>
</evidence>
<keyword evidence="1" id="KW-0732">Signal</keyword>
<dbReference type="Proteomes" id="UP001243989">
    <property type="component" value="Unassembled WGS sequence"/>
</dbReference>
<proteinExistence type="predicted"/>
<evidence type="ECO:0008006" key="4">
    <source>
        <dbReference type="Google" id="ProtNLM"/>
    </source>
</evidence>
<name>A0AAI9ZRH6_9PEZI</name>
<comment type="caution">
    <text evidence="2">The sequence shown here is derived from an EMBL/GenBank/DDBJ whole genome shotgun (WGS) entry which is preliminary data.</text>
</comment>
<gene>
    <name evidence="2" type="ORF">BDP81DRAFT_428438</name>
</gene>
<organism evidence="2 3">
    <name type="scientific">Colletotrichum phormii</name>
    <dbReference type="NCBI Taxonomy" id="359342"/>
    <lineage>
        <taxon>Eukaryota</taxon>
        <taxon>Fungi</taxon>
        <taxon>Dikarya</taxon>
        <taxon>Ascomycota</taxon>
        <taxon>Pezizomycotina</taxon>
        <taxon>Sordariomycetes</taxon>
        <taxon>Hypocreomycetidae</taxon>
        <taxon>Glomerellales</taxon>
        <taxon>Glomerellaceae</taxon>
        <taxon>Colletotrichum</taxon>
        <taxon>Colletotrichum acutatum species complex</taxon>
    </lineage>
</organism>
<feature type="signal peptide" evidence="1">
    <location>
        <begin position="1"/>
        <end position="20"/>
    </location>
</feature>
<dbReference type="EMBL" id="JAHMHQ010000010">
    <property type="protein sequence ID" value="KAK1636829.1"/>
    <property type="molecule type" value="Genomic_DNA"/>
</dbReference>
<dbReference type="RefSeq" id="XP_060445436.1">
    <property type="nucleotide sequence ID" value="XM_060590423.1"/>
</dbReference>
<evidence type="ECO:0000256" key="1">
    <source>
        <dbReference type="SAM" id="SignalP"/>
    </source>
</evidence>
<keyword evidence="3" id="KW-1185">Reference proteome</keyword>
<feature type="chain" id="PRO_5042559189" description="Secreted protein" evidence="1">
    <location>
        <begin position="21"/>
        <end position="70"/>
    </location>
</feature>